<keyword evidence="1" id="KW-0175">Coiled coil</keyword>
<comment type="caution">
    <text evidence="3">The sequence shown here is derived from an EMBL/GenBank/DDBJ whole genome shotgun (WGS) entry which is preliminary data.</text>
</comment>
<evidence type="ECO:0000313" key="4">
    <source>
        <dbReference type="Proteomes" id="UP001219518"/>
    </source>
</evidence>
<feature type="non-terminal residue" evidence="3">
    <location>
        <position position="283"/>
    </location>
</feature>
<sequence length="283" mass="32301">SKRVKSSLGAQPIRESDVKELRAVISTLKKTKDGKERKLRSPKIRRCLYKNDFKVYQTPGAKKEIPSTKQESESKLPVKAHVSRVLPTRNTRRTTALLKQPVVSEVSSSNNIQSDLFSEMKSLIDDQKKVNEAAQSVIESQKVMLKEAQRLIDEQRNMLLEAKCSFSSFLQDQKLIFMEMKSIITMQKQSQDEDDFTEQERRLLGEPNLLVSKAASQELSFQASLPEDKENTLQKSVAAYREMRKSFPCLRTPKFSAKKVKAKTPRSSLSGKVKSQLEKLFDE</sequence>
<accession>A0AAE1H7F8</accession>
<keyword evidence="4" id="KW-1185">Reference proteome</keyword>
<dbReference type="AlphaFoldDB" id="A0AAE1H7F8"/>
<protein>
    <submittedName>
        <fullName evidence="3">Transcription factor bHLH138</fullName>
    </submittedName>
</protein>
<reference evidence="3" key="2">
    <citation type="journal article" date="2023" name="BMC Genomics">
        <title>Pest status, molecular evolution, and epigenetic factors derived from the genome assembly of Frankliniella fusca, a thysanopteran phytovirus vector.</title>
        <authorList>
            <person name="Catto M.A."/>
            <person name="Labadie P.E."/>
            <person name="Jacobson A.L."/>
            <person name="Kennedy G.G."/>
            <person name="Srinivasan R."/>
            <person name="Hunt B.G."/>
        </authorList>
    </citation>
    <scope>NUCLEOTIDE SEQUENCE</scope>
    <source>
        <strain evidence="3">PL_HMW_Pooled</strain>
    </source>
</reference>
<name>A0AAE1H7F8_9NEOP</name>
<feature type="coiled-coil region" evidence="1">
    <location>
        <begin position="138"/>
        <end position="165"/>
    </location>
</feature>
<feature type="region of interest" description="Disordered" evidence="2">
    <location>
        <begin position="261"/>
        <end position="283"/>
    </location>
</feature>
<reference evidence="3" key="1">
    <citation type="submission" date="2021-07" db="EMBL/GenBank/DDBJ databases">
        <authorList>
            <person name="Catto M.A."/>
            <person name="Jacobson A."/>
            <person name="Kennedy G."/>
            <person name="Labadie P."/>
            <person name="Hunt B.G."/>
            <person name="Srinivasan R."/>
        </authorList>
    </citation>
    <scope>NUCLEOTIDE SEQUENCE</scope>
    <source>
        <strain evidence="3">PL_HMW_Pooled</strain>
        <tissue evidence="3">Head</tissue>
    </source>
</reference>
<gene>
    <name evidence="3" type="ORF">KUF71_025291</name>
</gene>
<dbReference type="EMBL" id="JAHWGI010000485">
    <property type="protein sequence ID" value="KAK3916033.1"/>
    <property type="molecule type" value="Genomic_DNA"/>
</dbReference>
<proteinExistence type="predicted"/>
<evidence type="ECO:0000313" key="3">
    <source>
        <dbReference type="EMBL" id="KAK3916033.1"/>
    </source>
</evidence>
<evidence type="ECO:0000256" key="1">
    <source>
        <dbReference type="SAM" id="Coils"/>
    </source>
</evidence>
<organism evidence="3 4">
    <name type="scientific">Frankliniella fusca</name>
    <dbReference type="NCBI Taxonomy" id="407009"/>
    <lineage>
        <taxon>Eukaryota</taxon>
        <taxon>Metazoa</taxon>
        <taxon>Ecdysozoa</taxon>
        <taxon>Arthropoda</taxon>
        <taxon>Hexapoda</taxon>
        <taxon>Insecta</taxon>
        <taxon>Pterygota</taxon>
        <taxon>Neoptera</taxon>
        <taxon>Paraneoptera</taxon>
        <taxon>Thysanoptera</taxon>
        <taxon>Terebrantia</taxon>
        <taxon>Thripoidea</taxon>
        <taxon>Thripidae</taxon>
        <taxon>Frankliniella</taxon>
    </lineage>
</organism>
<evidence type="ECO:0000256" key="2">
    <source>
        <dbReference type="SAM" id="MobiDB-lite"/>
    </source>
</evidence>
<dbReference type="Proteomes" id="UP001219518">
    <property type="component" value="Unassembled WGS sequence"/>
</dbReference>